<dbReference type="AlphaFoldDB" id="A0A6G7YGV3"/>
<sequence length="72" mass="7820">MTSHDDMNEVIRTAFSASKKAQTAPADPETAQEPRRRVNADAGEGNLPENDPEPGGAWARAFNDAVRKAARR</sequence>
<evidence type="ECO:0000313" key="2">
    <source>
        <dbReference type="EMBL" id="QIK76045.1"/>
    </source>
</evidence>
<dbReference type="Proteomes" id="UP000502035">
    <property type="component" value="Chromosome"/>
</dbReference>
<proteinExistence type="predicted"/>
<dbReference type="KEGG" id="npi:G7071_11975"/>
<dbReference type="RefSeq" id="WP_166319029.1">
    <property type="nucleotide sequence ID" value="NZ_CP049866.1"/>
</dbReference>
<reference evidence="2 3" key="1">
    <citation type="submission" date="2020-03" db="EMBL/GenBank/DDBJ databases">
        <title>Nocardioides sp. nov., isolated from fish.</title>
        <authorList>
            <person name="Hyun D.-W."/>
            <person name="Bae J.-W."/>
        </authorList>
    </citation>
    <scope>NUCLEOTIDE SEQUENCE [LARGE SCALE GENOMIC DNA]</scope>
    <source>
        <strain evidence="2 3">HDW12A</strain>
    </source>
</reference>
<feature type="region of interest" description="Disordered" evidence="1">
    <location>
        <begin position="1"/>
        <end position="72"/>
    </location>
</feature>
<organism evidence="2 3">
    <name type="scientific">Nocardioides piscis</name>
    <dbReference type="NCBI Taxonomy" id="2714938"/>
    <lineage>
        <taxon>Bacteria</taxon>
        <taxon>Bacillati</taxon>
        <taxon>Actinomycetota</taxon>
        <taxon>Actinomycetes</taxon>
        <taxon>Propionibacteriales</taxon>
        <taxon>Nocardioidaceae</taxon>
        <taxon>Nocardioides</taxon>
    </lineage>
</organism>
<gene>
    <name evidence="2" type="ORF">G7071_11975</name>
</gene>
<protein>
    <submittedName>
        <fullName evidence="2">Uncharacterized protein</fullName>
    </submittedName>
</protein>
<keyword evidence="3" id="KW-1185">Reference proteome</keyword>
<evidence type="ECO:0000313" key="3">
    <source>
        <dbReference type="Proteomes" id="UP000502035"/>
    </source>
</evidence>
<evidence type="ECO:0000256" key="1">
    <source>
        <dbReference type="SAM" id="MobiDB-lite"/>
    </source>
</evidence>
<dbReference type="EMBL" id="CP049866">
    <property type="protein sequence ID" value="QIK76045.1"/>
    <property type="molecule type" value="Genomic_DNA"/>
</dbReference>
<name>A0A6G7YGV3_9ACTN</name>
<accession>A0A6G7YGV3</accession>